<protein>
    <submittedName>
        <fullName evidence="3">Family 10 glycosylhydrolase</fullName>
    </submittedName>
</protein>
<evidence type="ECO:0000313" key="3">
    <source>
        <dbReference type="EMBL" id="UUF07547.1"/>
    </source>
</evidence>
<accession>A0A9Q9CMX3</accession>
<dbReference type="EMBL" id="CP071250">
    <property type="protein sequence ID" value="UUF07547.1"/>
    <property type="molecule type" value="Genomic_DNA"/>
</dbReference>
<evidence type="ECO:0000313" key="4">
    <source>
        <dbReference type="Proteomes" id="UP001058072"/>
    </source>
</evidence>
<evidence type="ECO:0000259" key="2">
    <source>
        <dbReference type="Pfam" id="PF02638"/>
    </source>
</evidence>
<dbReference type="AlphaFoldDB" id="A0A9Q9CMX3"/>
<dbReference type="PANTHER" id="PTHR43405:SF1">
    <property type="entry name" value="GLYCOSYL HYDROLASE DIGH"/>
    <property type="match status" value="1"/>
</dbReference>
<name>A0A9Q9CMX3_9FIRM</name>
<dbReference type="Proteomes" id="UP001058072">
    <property type="component" value="Chromosome"/>
</dbReference>
<gene>
    <name evidence="3" type="ORF">J0J70_07860</name>
</gene>
<evidence type="ECO:0000256" key="1">
    <source>
        <dbReference type="ARBA" id="ARBA00022729"/>
    </source>
</evidence>
<dbReference type="InterPro" id="IPR013783">
    <property type="entry name" value="Ig-like_fold"/>
</dbReference>
<sequence length="611" mass="70283">MGYYKIHTYQLTCDCPYCQRIRSSNASVQSNTEVAQETSHELMRQTARQDTSEGNLITLNNAFTQAPITVGGEVVYVPKVLGPKKEELRGVWITTVRNNDFPSKAVYENGFNLELFKSEFLAILRRCKALTLNAIFFQVRPEGDAFYESGVNPWSAYLTGEQGVKPDWGDFDPLTWMIEVTHQEGIEFHAWFNPYRLTPVGDPNSTKQSLLNSLSDTHYARRHPDWVYYFNRQIYLDPGVPEVREFIVQTVMEVVQNYAIDAVHFDDYFYPYSYEAEVNGQPTVISFADESPDYATYEANHEPNQDIDTWREQNINQLVYTLSRTIHEYDVENGKSIAFGISPFGVWASAEETEGVGSNTSSAQLSSLSEYVNSKLWVDEEWLDYIVPQNYWSLSDSLSSFAEVAAWWNKVVGNSRTQLYMGLGLYLYNEDYQHPAWQNPEEIVDQIRYLRTLSDNDGYVFFTYHNLIAYDNNEPGQQVLNQALSRLENEVLTTYSLVPPRPWLQMRVTNPVQNLMVTPCDEECTLIQFEDSLENNSQYYVIYRVPRARYRETIDFSDASYILDVIGKNKGEVVQHYTDTTADPNTVYTYAVTALSQAQVESSPVSFVYIP</sequence>
<dbReference type="Gene3D" id="3.20.20.80">
    <property type="entry name" value="Glycosidases"/>
    <property type="match status" value="1"/>
</dbReference>
<dbReference type="SUPFAM" id="SSF51445">
    <property type="entry name" value="(Trans)glycosidases"/>
    <property type="match status" value="1"/>
</dbReference>
<dbReference type="PANTHER" id="PTHR43405">
    <property type="entry name" value="GLYCOSYL HYDROLASE DIGH"/>
    <property type="match status" value="1"/>
</dbReference>
<organism evidence="3 4">
    <name type="scientific">Turicibacter bilis</name>
    <dbReference type="NCBI Taxonomy" id="2735723"/>
    <lineage>
        <taxon>Bacteria</taxon>
        <taxon>Bacillati</taxon>
        <taxon>Bacillota</taxon>
        <taxon>Erysipelotrichia</taxon>
        <taxon>Erysipelotrichales</taxon>
        <taxon>Turicibacteraceae</taxon>
        <taxon>Turicibacter</taxon>
    </lineage>
</organism>
<dbReference type="InterPro" id="IPR003790">
    <property type="entry name" value="GHL10"/>
</dbReference>
<dbReference type="InterPro" id="IPR017853">
    <property type="entry name" value="GH"/>
</dbReference>
<keyword evidence="1" id="KW-0732">Signal</keyword>
<proteinExistence type="predicted"/>
<dbReference type="Gene3D" id="2.60.40.10">
    <property type="entry name" value="Immunoglobulins"/>
    <property type="match status" value="1"/>
</dbReference>
<feature type="domain" description="Glycosyl hydrolase-like 10" evidence="2">
    <location>
        <begin position="87"/>
        <end position="430"/>
    </location>
</feature>
<dbReference type="InterPro" id="IPR052177">
    <property type="entry name" value="Divisome_Glycosyl_Hydrolase"/>
</dbReference>
<dbReference type="Pfam" id="PF02638">
    <property type="entry name" value="GHL10"/>
    <property type="match status" value="1"/>
</dbReference>
<dbReference type="RefSeq" id="WP_212724295.1">
    <property type="nucleotide sequence ID" value="NZ_CP071250.1"/>
</dbReference>
<reference evidence="3" key="1">
    <citation type="submission" date="2021-03" db="EMBL/GenBank/DDBJ databases">
        <title>Comparative Genomics and Metabolomics in the genus Turicibacter.</title>
        <authorList>
            <person name="Maki J."/>
            <person name="Looft T."/>
        </authorList>
    </citation>
    <scope>NUCLEOTIDE SEQUENCE</scope>
    <source>
        <strain evidence="3">ISU324</strain>
    </source>
</reference>